<dbReference type="PANTHER" id="PTHR10366">
    <property type="entry name" value="NAD DEPENDENT EPIMERASE/DEHYDRATASE"/>
    <property type="match status" value="1"/>
</dbReference>
<dbReference type="InterPro" id="IPR050425">
    <property type="entry name" value="NAD(P)_dehydrat-like"/>
</dbReference>
<dbReference type="STRING" id="644352.J3PFN8"/>
<organism evidence="4">
    <name type="scientific">Gaeumannomyces tritici (strain R3-111a-1)</name>
    <name type="common">Wheat and barley take-all root rot fungus</name>
    <name type="synonym">Gaeumannomyces graminis var. tritici</name>
    <dbReference type="NCBI Taxonomy" id="644352"/>
    <lineage>
        <taxon>Eukaryota</taxon>
        <taxon>Fungi</taxon>
        <taxon>Dikarya</taxon>
        <taxon>Ascomycota</taxon>
        <taxon>Pezizomycotina</taxon>
        <taxon>Sordariomycetes</taxon>
        <taxon>Sordariomycetidae</taxon>
        <taxon>Magnaporthales</taxon>
        <taxon>Magnaporthaceae</taxon>
        <taxon>Gaeumannomyces</taxon>
    </lineage>
</organism>
<reference evidence="5" key="5">
    <citation type="submission" date="2018-04" db="UniProtKB">
        <authorList>
            <consortium name="EnsemblFungi"/>
        </authorList>
    </citation>
    <scope>IDENTIFICATION</scope>
    <source>
        <strain evidence="5">R3-111a-1</strain>
    </source>
</reference>
<sequence length="360" mass="39227">MQENTTQPGDARETHLVTGGSGFIAQHLVSLLLDQGVVVRATVRSLDKAKKVSALKDLQAKHPDGRLQLFEADLLRPGSFAEAMRGCSVVHHVASPFMMAEKIKDGQRECVEPALEGTKNVLASVNETESVKRVVLTSSVGAVFGDYADVTDRMGGVLTEEHFNETSTVTHNPYHYSKVLAEKEAWRISKEQARWDLVVICPGLVLGPPLSRGSESGSLFLMDELLRGDLFFGVPNLYFCTVDVRDVAAAHAKAAAAAASVVAERRYIVAAAEMAAFVDVARSFRGLGGGSLTIPTHRVPDALVRVLGPLFGLTQAWLGRNLGVRFEVDNSRSVKELGVEYTPLEETLEEHYKGWKAMRQ</sequence>
<evidence type="ECO:0000313" key="6">
    <source>
        <dbReference type="Proteomes" id="UP000006039"/>
    </source>
</evidence>
<dbReference type="GO" id="GO:0016616">
    <property type="term" value="F:oxidoreductase activity, acting on the CH-OH group of donors, NAD or NADP as acceptor"/>
    <property type="evidence" value="ECO:0007669"/>
    <property type="project" value="TreeGrafter"/>
</dbReference>
<keyword evidence="1" id="KW-0560">Oxidoreductase</keyword>
<dbReference type="InterPro" id="IPR036291">
    <property type="entry name" value="NAD(P)-bd_dom_sf"/>
</dbReference>
<evidence type="ECO:0000256" key="1">
    <source>
        <dbReference type="ARBA" id="ARBA00023002"/>
    </source>
</evidence>
<dbReference type="RefSeq" id="XP_009228474.1">
    <property type="nucleotide sequence ID" value="XM_009230210.1"/>
</dbReference>
<feature type="domain" description="NAD-dependent epimerase/dehydratase" evidence="3">
    <location>
        <begin position="16"/>
        <end position="269"/>
    </location>
</feature>
<evidence type="ECO:0000256" key="2">
    <source>
        <dbReference type="ARBA" id="ARBA00023445"/>
    </source>
</evidence>
<reference evidence="4" key="3">
    <citation type="submission" date="2010-09" db="EMBL/GenBank/DDBJ databases">
        <title>Annotation of Gaeumannomyces graminis var. tritici R3-111a-1.</title>
        <authorList>
            <consortium name="The Broad Institute Genome Sequencing Platform"/>
            <person name="Ma L.-J."/>
            <person name="Dead R."/>
            <person name="Young S.K."/>
            <person name="Zeng Q."/>
            <person name="Gargeya S."/>
            <person name="Fitzgerald M."/>
            <person name="Haas B."/>
            <person name="Abouelleil A."/>
            <person name="Alvarado L."/>
            <person name="Arachchi H.M."/>
            <person name="Berlin A."/>
            <person name="Brown A."/>
            <person name="Chapman S.B."/>
            <person name="Chen Z."/>
            <person name="Dunbar C."/>
            <person name="Freedman E."/>
            <person name="Gearin G."/>
            <person name="Gellesch M."/>
            <person name="Goldberg J."/>
            <person name="Griggs A."/>
            <person name="Gujja S."/>
            <person name="Heiman D."/>
            <person name="Howarth C."/>
            <person name="Larson L."/>
            <person name="Lui A."/>
            <person name="MacDonald P.J.P."/>
            <person name="Mehta T."/>
            <person name="Montmayeur A."/>
            <person name="Murphy C."/>
            <person name="Neiman D."/>
            <person name="Pearson M."/>
            <person name="Priest M."/>
            <person name="Roberts A."/>
            <person name="Saif S."/>
            <person name="Shea T."/>
            <person name="Shenoy N."/>
            <person name="Sisk P."/>
            <person name="Stolte C."/>
            <person name="Sykes S."/>
            <person name="Yandava C."/>
            <person name="Wortman J."/>
            <person name="Nusbaum C."/>
            <person name="Birren B."/>
        </authorList>
    </citation>
    <scope>NUCLEOTIDE SEQUENCE</scope>
    <source>
        <strain evidence="4">R3-111a-1</strain>
    </source>
</reference>
<dbReference type="AlphaFoldDB" id="J3PFN8"/>
<evidence type="ECO:0000259" key="3">
    <source>
        <dbReference type="Pfam" id="PF01370"/>
    </source>
</evidence>
<evidence type="ECO:0000313" key="4">
    <source>
        <dbReference type="EMBL" id="EJT70140.1"/>
    </source>
</evidence>
<dbReference type="eggNOG" id="KOG1502">
    <property type="taxonomic scope" value="Eukaryota"/>
</dbReference>
<dbReference type="PANTHER" id="PTHR10366:SF564">
    <property type="entry name" value="STEROL-4-ALPHA-CARBOXYLATE 3-DEHYDROGENASE, DECARBOXYLATING"/>
    <property type="match status" value="1"/>
</dbReference>
<reference evidence="5" key="4">
    <citation type="journal article" date="2015" name="G3 (Bethesda)">
        <title>Genome sequences of three phytopathogenic species of the Magnaporthaceae family of fungi.</title>
        <authorList>
            <person name="Okagaki L.H."/>
            <person name="Nunes C.C."/>
            <person name="Sailsbery J."/>
            <person name="Clay B."/>
            <person name="Brown D."/>
            <person name="John T."/>
            <person name="Oh Y."/>
            <person name="Young N."/>
            <person name="Fitzgerald M."/>
            <person name="Haas B.J."/>
            <person name="Zeng Q."/>
            <person name="Young S."/>
            <person name="Adiconis X."/>
            <person name="Fan L."/>
            <person name="Levin J.Z."/>
            <person name="Mitchell T.K."/>
            <person name="Okubara P.A."/>
            <person name="Farman M.L."/>
            <person name="Kohn L.M."/>
            <person name="Birren B."/>
            <person name="Ma L.-J."/>
            <person name="Dean R.A."/>
        </authorList>
    </citation>
    <scope>NUCLEOTIDE SEQUENCE</scope>
    <source>
        <strain evidence="5">R3-111a-1</strain>
    </source>
</reference>
<dbReference type="OrthoDB" id="2735536at2759"/>
<dbReference type="HOGENOM" id="CLU_007383_9_2_1"/>
<dbReference type="Gene3D" id="3.40.50.720">
    <property type="entry name" value="NAD(P)-binding Rossmann-like Domain"/>
    <property type="match status" value="1"/>
</dbReference>
<dbReference type="EnsemblFungi" id="EJT70140">
    <property type="protein sequence ID" value="EJT70140"/>
    <property type="gene ID" value="GGTG_12313"/>
</dbReference>
<reference evidence="4" key="2">
    <citation type="submission" date="2010-07" db="EMBL/GenBank/DDBJ databases">
        <authorList>
            <consortium name="The Broad Institute Genome Sequencing Platform"/>
            <consortium name="Broad Institute Genome Sequencing Center for Infectious Disease"/>
            <person name="Ma L.-J."/>
            <person name="Dead R."/>
            <person name="Young S."/>
            <person name="Zeng Q."/>
            <person name="Koehrsen M."/>
            <person name="Alvarado L."/>
            <person name="Berlin A."/>
            <person name="Chapman S.B."/>
            <person name="Chen Z."/>
            <person name="Freedman E."/>
            <person name="Gellesch M."/>
            <person name="Goldberg J."/>
            <person name="Griggs A."/>
            <person name="Gujja S."/>
            <person name="Heilman E.R."/>
            <person name="Heiman D."/>
            <person name="Hepburn T."/>
            <person name="Howarth C."/>
            <person name="Jen D."/>
            <person name="Larson L."/>
            <person name="Mehta T."/>
            <person name="Neiman D."/>
            <person name="Pearson M."/>
            <person name="Roberts A."/>
            <person name="Saif S."/>
            <person name="Shea T."/>
            <person name="Shenoy N."/>
            <person name="Sisk P."/>
            <person name="Stolte C."/>
            <person name="Sykes S."/>
            <person name="Walk T."/>
            <person name="White J."/>
            <person name="Yandava C."/>
            <person name="Haas B."/>
            <person name="Nusbaum C."/>
            <person name="Birren B."/>
        </authorList>
    </citation>
    <scope>NUCLEOTIDE SEQUENCE</scope>
    <source>
        <strain evidence="4">R3-111a-1</strain>
    </source>
</reference>
<dbReference type="VEuPathDB" id="FungiDB:GGTG_12313"/>
<dbReference type="EMBL" id="GL385402">
    <property type="protein sequence ID" value="EJT70140.1"/>
    <property type="molecule type" value="Genomic_DNA"/>
</dbReference>
<dbReference type="GeneID" id="20352771"/>
<name>J3PFN8_GAET3</name>
<dbReference type="SUPFAM" id="SSF51735">
    <property type="entry name" value="NAD(P)-binding Rossmann-fold domains"/>
    <property type="match status" value="1"/>
</dbReference>
<keyword evidence="6" id="KW-1185">Reference proteome</keyword>
<protein>
    <submittedName>
        <fullName evidence="4">Leucoanthocyanidin reductase</fullName>
    </submittedName>
</protein>
<dbReference type="Proteomes" id="UP000006039">
    <property type="component" value="Unassembled WGS sequence"/>
</dbReference>
<dbReference type="InterPro" id="IPR001509">
    <property type="entry name" value="Epimerase_deHydtase"/>
</dbReference>
<comment type="similarity">
    <text evidence="2">Belongs to the NAD(P)-dependent epimerase/dehydratase family. Dihydroflavonol-4-reductase subfamily.</text>
</comment>
<gene>
    <name evidence="5" type="primary">20352771</name>
    <name evidence="4" type="ORF">GGTG_12313</name>
</gene>
<dbReference type="Pfam" id="PF01370">
    <property type="entry name" value="Epimerase"/>
    <property type="match status" value="1"/>
</dbReference>
<reference evidence="6" key="1">
    <citation type="submission" date="2010-07" db="EMBL/GenBank/DDBJ databases">
        <title>The genome sequence of Gaeumannomyces graminis var. tritici strain R3-111a-1.</title>
        <authorList>
            <consortium name="The Broad Institute Genome Sequencing Platform"/>
            <person name="Ma L.-J."/>
            <person name="Dead R."/>
            <person name="Young S."/>
            <person name="Zeng Q."/>
            <person name="Koehrsen M."/>
            <person name="Alvarado L."/>
            <person name="Berlin A."/>
            <person name="Chapman S.B."/>
            <person name="Chen Z."/>
            <person name="Freedman E."/>
            <person name="Gellesch M."/>
            <person name="Goldberg J."/>
            <person name="Griggs A."/>
            <person name="Gujja S."/>
            <person name="Heilman E.R."/>
            <person name="Heiman D."/>
            <person name="Hepburn T."/>
            <person name="Howarth C."/>
            <person name="Jen D."/>
            <person name="Larson L."/>
            <person name="Mehta T."/>
            <person name="Neiman D."/>
            <person name="Pearson M."/>
            <person name="Roberts A."/>
            <person name="Saif S."/>
            <person name="Shea T."/>
            <person name="Shenoy N."/>
            <person name="Sisk P."/>
            <person name="Stolte C."/>
            <person name="Sykes S."/>
            <person name="Walk T."/>
            <person name="White J."/>
            <person name="Yandava C."/>
            <person name="Haas B."/>
            <person name="Nusbaum C."/>
            <person name="Birren B."/>
        </authorList>
    </citation>
    <scope>NUCLEOTIDE SEQUENCE [LARGE SCALE GENOMIC DNA]</scope>
    <source>
        <strain evidence="6">R3-111a-1</strain>
    </source>
</reference>
<evidence type="ECO:0000313" key="5">
    <source>
        <dbReference type="EnsemblFungi" id="EJT70140"/>
    </source>
</evidence>
<proteinExistence type="inferred from homology"/>
<accession>J3PFN8</accession>